<proteinExistence type="predicted"/>
<dbReference type="Gene3D" id="3.30.559.10">
    <property type="entry name" value="Chloramphenicol acetyltransferase-like domain"/>
    <property type="match status" value="1"/>
</dbReference>
<organism evidence="1">
    <name type="scientific">Rosellinia necatrix</name>
    <name type="common">White root-rot fungus</name>
    <dbReference type="NCBI Taxonomy" id="77044"/>
    <lineage>
        <taxon>Eukaryota</taxon>
        <taxon>Fungi</taxon>
        <taxon>Dikarya</taxon>
        <taxon>Ascomycota</taxon>
        <taxon>Pezizomycotina</taxon>
        <taxon>Sordariomycetes</taxon>
        <taxon>Xylariomycetidae</taxon>
        <taxon>Xylariales</taxon>
        <taxon>Xylariaceae</taxon>
        <taxon>Rosellinia</taxon>
    </lineage>
</organism>
<gene>
    <name evidence="1" type="ORF">SAMD00023353_0500740</name>
</gene>
<dbReference type="PANTHER" id="PTHR28037:SF1">
    <property type="entry name" value="ALCOHOL O-ACETYLTRANSFERASE 1-RELATED"/>
    <property type="match status" value="1"/>
</dbReference>
<name>A0A1S7UK90_ROSNE</name>
<evidence type="ECO:0008006" key="3">
    <source>
        <dbReference type="Google" id="ProtNLM"/>
    </source>
</evidence>
<protein>
    <recommendedName>
        <fullName evidence="3">Alcohol acetyltransferase</fullName>
    </recommendedName>
</protein>
<dbReference type="EMBL" id="DF977450">
    <property type="protein sequence ID" value="GAP83682.2"/>
    <property type="molecule type" value="Genomic_DNA"/>
</dbReference>
<evidence type="ECO:0000313" key="1">
    <source>
        <dbReference type="EMBL" id="GAP83682.2"/>
    </source>
</evidence>
<dbReference type="OrthoDB" id="3355480at2759"/>
<keyword evidence="2" id="KW-1185">Reference proteome</keyword>
<dbReference type="InterPro" id="IPR023213">
    <property type="entry name" value="CAT-like_dom_sf"/>
</dbReference>
<sequence length="579" mass="63118">MGRPGPRHWLDRYGTGYHAWAEEGGGFSRPCGLVELRFDADGRYLGGRADISALLTLGVSTRLPDAELRRHILLAFALLRLRHCLLGARAEPRTLEVEPWFFVPVPATADAATRDAGRALRFLDAAADGVSDGADFYVHALNVARVVEPSEALGRLFVLPMTGEGEEKEGGGRRRTLRCLFVMAHEILDGLTCMSWMTDFTRIVNMPTARIREAIEAAVLPESIRAALPPAQEDLYAPVAPTRALARWFWAITIILRHVKQPPPAAFPNPLRRATPLPASRPFAAKYPSVLDYSQTPPLNSFFVKFQLSPAASRRLYRLCGEAGASVGAGGFALVGMAMMALHEARHPDEAEDARRPFVGSFPLNPRPFFGARGLDSVMLAFCKGVVLPFLPSRLGLEGRFRLLARQASRQLAVYQKGGRERPRRAGADELAHAGLNGAGRLVASNYIDGVERLRQILPPHLAGAVPPPQGAYEAPPWAVSRATCGVSSVGRVDWSAARFDLDADPGDGVIASVESLHSGVRVRDTEFLVATWSEDGVITAGVSFDGNYVDEGNAHQWVEKMKSLLEPTDDELDMKARL</sequence>
<dbReference type="AlphaFoldDB" id="A0A1S7UK90"/>
<accession>A0A1S7UK90</accession>
<dbReference type="Proteomes" id="UP000054516">
    <property type="component" value="Unassembled WGS sequence"/>
</dbReference>
<evidence type="ECO:0000313" key="2">
    <source>
        <dbReference type="Proteomes" id="UP000054516"/>
    </source>
</evidence>
<dbReference type="InterPro" id="IPR052058">
    <property type="entry name" value="Alcohol_O-acetyltransferase"/>
</dbReference>
<dbReference type="STRING" id="77044.A0A1S7UK90"/>
<reference evidence="1" key="1">
    <citation type="submission" date="2016-03" db="EMBL/GenBank/DDBJ databases">
        <title>Draft genome sequence of Rosellinia necatrix.</title>
        <authorList>
            <person name="Kanematsu S."/>
        </authorList>
    </citation>
    <scope>NUCLEOTIDE SEQUENCE [LARGE SCALE GENOMIC DNA]</scope>
    <source>
        <strain evidence="1">W97</strain>
    </source>
</reference>
<dbReference type="PANTHER" id="PTHR28037">
    <property type="entry name" value="ALCOHOL O-ACETYLTRANSFERASE 1-RELATED"/>
    <property type="match status" value="1"/>
</dbReference>
<dbReference type="OMA" id="RPPMSCG"/>